<evidence type="ECO:0008006" key="5">
    <source>
        <dbReference type="Google" id="ProtNLM"/>
    </source>
</evidence>
<dbReference type="EMBL" id="LYRP01000001">
    <property type="protein sequence ID" value="OAT78188.1"/>
    <property type="molecule type" value="Genomic_DNA"/>
</dbReference>
<sequence length="122" mass="13634">MKKIALAIVVSFGTMASVWAAEPQHLTEISDTAHHQAQPEHESMVNCDMSSRPGKNEWHNKMMETQVSHTTEDGNGTKPFSSLNEHERAAIMHKFTHNGESGPHMRASEKHLQMMQKSGDSI</sequence>
<dbReference type="STRING" id="1691903.A9B99_00130"/>
<feature type="region of interest" description="Disordered" evidence="1">
    <location>
        <begin position="31"/>
        <end position="57"/>
    </location>
</feature>
<name>A0A1B7L791_9ENTR</name>
<dbReference type="Proteomes" id="UP000078225">
    <property type="component" value="Unassembled WGS sequence"/>
</dbReference>
<keyword evidence="4" id="KW-1185">Reference proteome</keyword>
<dbReference type="AlphaFoldDB" id="A0A1B7L791"/>
<accession>A0A1B7L791</accession>
<comment type="caution">
    <text evidence="3">The sequence shown here is derived from an EMBL/GenBank/DDBJ whole genome shotgun (WGS) entry which is preliminary data.</text>
</comment>
<feature type="chain" id="PRO_5008596750" description="Copper-binding protein" evidence="2">
    <location>
        <begin position="21"/>
        <end position="122"/>
    </location>
</feature>
<feature type="signal peptide" evidence="2">
    <location>
        <begin position="1"/>
        <end position="20"/>
    </location>
</feature>
<gene>
    <name evidence="3" type="ORF">A9B99_00130</name>
</gene>
<evidence type="ECO:0000313" key="3">
    <source>
        <dbReference type="EMBL" id="OAT78188.1"/>
    </source>
</evidence>
<keyword evidence="2" id="KW-0732">Signal</keyword>
<dbReference type="OrthoDB" id="6581171at2"/>
<evidence type="ECO:0000256" key="2">
    <source>
        <dbReference type="SAM" id="SignalP"/>
    </source>
</evidence>
<organism evidence="3 4">
    <name type="scientific">Mangrovibacter phragmitis</name>
    <dbReference type="NCBI Taxonomy" id="1691903"/>
    <lineage>
        <taxon>Bacteria</taxon>
        <taxon>Pseudomonadati</taxon>
        <taxon>Pseudomonadota</taxon>
        <taxon>Gammaproteobacteria</taxon>
        <taxon>Enterobacterales</taxon>
        <taxon>Enterobacteriaceae</taxon>
        <taxon>Mangrovibacter</taxon>
    </lineage>
</organism>
<protein>
    <recommendedName>
        <fullName evidence="5">Copper-binding protein</fullName>
    </recommendedName>
</protein>
<evidence type="ECO:0000313" key="4">
    <source>
        <dbReference type="Proteomes" id="UP000078225"/>
    </source>
</evidence>
<evidence type="ECO:0000256" key="1">
    <source>
        <dbReference type="SAM" id="MobiDB-lite"/>
    </source>
</evidence>
<proteinExistence type="predicted"/>
<dbReference type="RefSeq" id="WP_051691477.1">
    <property type="nucleotide sequence ID" value="NZ_LYRP01000001.1"/>
</dbReference>
<feature type="compositionally biased region" description="Basic and acidic residues" evidence="1">
    <location>
        <begin position="31"/>
        <end position="43"/>
    </location>
</feature>
<reference evidence="4" key="1">
    <citation type="submission" date="2016-05" db="EMBL/GenBank/DDBJ databases">
        <authorList>
            <person name="Behera P."/>
            <person name="Vaishampayan P."/>
            <person name="Singh N."/>
            <person name="Raina V."/>
            <person name="Suar M."/>
            <person name="Pattnaik A."/>
            <person name="Rastogi G."/>
        </authorList>
    </citation>
    <scope>NUCLEOTIDE SEQUENCE [LARGE SCALE GENOMIC DNA]</scope>
    <source>
        <strain evidence="4">MP23</strain>
    </source>
</reference>